<evidence type="ECO:0000313" key="2">
    <source>
        <dbReference type="EMBL" id="SCB55263.1"/>
    </source>
</evidence>
<reference evidence="3" key="1">
    <citation type="submission" date="2016-08" db="EMBL/GenBank/DDBJ databases">
        <authorList>
            <person name="Varghese N."/>
            <person name="Submissions Spin"/>
        </authorList>
    </citation>
    <scope>NUCLEOTIDE SEQUENCE [LARGE SCALE GENOMIC DNA]</scope>
    <source>
        <strain evidence="3">ERR11</strain>
    </source>
</reference>
<organism evidence="2 3">
    <name type="scientific">Bradyrhizobium shewense</name>
    <dbReference type="NCBI Taxonomy" id="1761772"/>
    <lineage>
        <taxon>Bacteria</taxon>
        <taxon>Pseudomonadati</taxon>
        <taxon>Pseudomonadota</taxon>
        <taxon>Alphaproteobacteria</taxon>
        <taxon>Hyphomicrobiales</taxon>
        <taxon>Nitrobacteraceae</taxon>
        <taxon>Bradyrhizobium</taxon>
    </lineage>
</organism>
<feature type="transmembrane region" description="Helical" evidence="1">
    <location>
        <begin position="29"/>
        <end position="50"/>
    </location>
</feature>
<protein>
    <recommendedName>
        <fullName evidence="4">DUF2798 domain-containing protein</fullName>
    </recommendedName>
</protein>
<feature type="transmembrane region" description="Helical" evidence="1">
    <location>
        <begin position="62"/>
        <end position="84"/>
    </location>
</feature>
<keyword evidence="1" id="KW-0472">Membrane</keyword>
<evidence type="ECO:0008006" key="4">
    <source>
        <dbReference type="Google" id="ProtNLM"/>
    </source>
</evidence>
<keyword evidence="3" id="KW-1185">Reference proteome</keyword>
<dbReference type="EMBL" id="FMAI01000037">
    <property type="protein sequence ID" value="SCB55263.1"/>
    <property type="molecule type" value="Genomic_DNA"/>
</dbReference>
<gene>
    <name evidence="2" type="ORF">GA0061098_103758</name>
</gene>
<keyword evidence="1" id="KW-0812">Transmembrane</keyword>
<name>A0A1C3XSM7_9BRAD</name>
<dbReference type="Pfam" id="PF11391">
    <property type="entry name" value="DUF2798"/>
    <property type="match status" value="1"/>
</dbReference>
<accession>A0A1C3XSM7</accession>
<dbReference type="InterPro" id="IPR021529">
    <property type="entry name" value="DUF2798"/>
</dbReference>
<keyword evidence="1" id="KW-1133">Transmembrane helix</keyword>
<evidence type="ECO:0000313" key="3">
    <source>
        <dbReference type="Proteomes" id="UP000199184"/>
    </source>
</evidence>
<dbReference type="Proteomes" id="UP000199184">
    <property type="component" value="Unassembled WGS sequence"/>
</dbReference>
<sequence>MPFAGFNVIDASFSKRNQMIVVRKLPARYAPIVMPFVLSILMTAVVSVISTLRSLGATPAFLATWPGAWALSWLVAFPTLLLVLPMVRRIVTLLVAAPPQPGR</sequence>
<evidence type="ECO:0000256" key="1">
    <source>
        <dbReference type="SAM" id="Phobius"/>
    </source>
</evidence>
<dbReference type="AlphaFoldDB" id="A0A1C3XSM7"/>
<proteinExistence type="predicted"/>